<dbReference type="EMBL" id="CP007033">
    <property type="protein sequence ID" value="AHF11355.1"/>
    <property type="molecule type" value="Genomic_DNA"/>
</dbReference>
<protein>
    <submittedName>
        <fullName evidence="1">Uncharacterized protein</fullName>
    </submittedName>
</protein>
<sequence length="66" mass="7383">MIKAIISILSSLHFQIGSFICSMIITNEFAAYPYKYTGLERKIQFFNANSSVMTESVNLAMPVTIS</sequence>
<gene>
    <name evidence="1" type="ORF">DEHRE_08030</name>
</gene>
<dbReference type="Proteomes" id="UP000018934">
    <property type="component" value="Chromosome"/>
</dbReference>
<reference evidence="1 2" key="1">
    <citation type="journal article" date="2013" name="Stand. Genomic Sci.">
        <title>Complete genome sequence of Dehalobacter restrictus PER-K23(T.).</title>
        <authorList>
            <person name="Kruse T."/>
            <person name="Maillard J."/>
            <person name="Goodwin L."/>
            <person name="Woyke T."/>
            <person name="Teshima H."/>
            <person name="Bruce D."/>
            <person name="Detter C."/>
            <person name="Tapia R."/>
            <person name="Han C."/>
            <person name="Huntemann M."/>
            <person name="Wei C.L."/>
            <person name="Han J."/>
            <person name="Chen A."/>
            <person name="Kyrpides N."/>
            <person name="Szeto E."/>
            <person name="Markowitz V."/>
            <person name="Ivanova N."/>
            <person name="Pagani I."/>
            <person name="Pati A."/>
            <person name="Pitluck S."/>
            <person name="Nolan M."/>
            <person name="Holliger C."/>
            <person name="Smidt H."/>
        </authorList>
    </citation>
    <scope>NUCLEOTIDE SEQUENCE [LARGE SCALE GENOMIC DNA]</scope>
    <source>
        <strain evidence="2">DSM 9455</strain>
    </source>
</reference>
<evidence type="ECO:0000313" key="1">
    <source>
        <dbReference type="EMBL" id="AHF11355.1"/>
    </source>
</evidence>
<accession>A0ABM5P9G6</accession>
<proteinExistence type="predicted"/>
<name>A0ABM5P9G6_DEHRP</name>
<keyword evidence="2" id="KW-1185">Reference proteome</keyword>
<organism evidence="1 2">
    <name type="scientific">Dehalobacter restrictus (strain DSM 9455 / PER-K23)</name>
    <dbReference type="NCBI Taxonomy" id="871738"/>
    <lineage>
        <taxon>Bacteria</taxon>
        <taxon>Bacillati</taxon>
        <taxon>Bacillota</taxon>
        <taxon>Clostridia</taxon>
        <taxon>Eubacteriales</taxon>
        <taxon>Desulfitobacteriaceae</taxon>
        <taxon>Dehalobacter</taxon>
    </lineage>
</organism>
<evidence type="ECO:0000313" key="2">
    <source>
        <dbReference type="Proteomes" id="UP000018934"/>
    </source>
</evidence>